<accession>A0ACC7P1U4</accession>
<proteinExistence type="predicted"/>
<dbReference type="Proteomes" id="UP001631969">
    <property type="component" value="Unassembled WGS sequence"/>
</dbReference>
<comment type="caution">
    <text evidence="1">The sequence shown here is derived from an EMBL/GenBank/DDBJ whole genome shotgun (WGS) entry which is preliminary data.</text>
</comment>
<name>A0ACC7P1U4_9BACL</name>
<keyword evidence="1" id="KW-0645">Protease</keyword>
<keyword evidence="2" id="KW-1185">Reference proteome</keyword>
<keyword evidence="1" id="KW-0378">Hydrolase</keyword>
<dbReference type="EMBL" id="JBJURJ010000016">
    <property type="protein sequence ID" value="MFM9331011.1"/>
    <property type="molecule type" value="Genomic_DNA"/>
</dbReference>
<evidence type="ECO:0000313" key="2">
    <source>
        <dbReference type="Proteomes" id="UP001631969"/>
    </source>
</evidence>
<reference evidence="1" key="1">
    <citation type="submission" date="2024-12" db="EMBL/GenBank/DDBJ databases">
        <authorList>
            <person name="Wu N."/>
        </authorList>
    </citation>
    <scope>NUCLEOTIDE SEQUENCE</scope>
    <source>
        <strain evidence="1">P15</strain>
    </source>
</reference>
<sequence>MEVYQGDKDGKTVKLPQVPKNTVKKIAFGAAVVVIAGLAWSSIYTVQEEEQAAIMTFGKYTTTQESSGLHFKLPYPIQQVVIVPAKLTQKIHIGYREVNGKVNPVDEEALMITGDENIVSADAVVEWRVSDLHKYLYNIENPEHFLRNSAIASIRSVIGSTKLDYAITEGKTVIQTDVKSKLEELMNQYNTGIHIIDLKFQDIEPPEGQVQTAFKSVTNAREEKNTKINQAQKYVNDRLPKARGEAQALIEKAEGEKQSRILNAQGDVSKFDAVYAEYVKSPNVTSNRLTLETLEKILPKAKVIITEGSGNTVNYLPLNDLLRSSTTGNNAAGTGGTAGTQGGGNR</sequence>
<organism evidence="1 2">
    <name type="scientific">Paenibacillus mesotrionivorans</name>
    <dbReference type="NCBI Taxonomy" id="3160968"/>
    <lineage>
        <taxon>Bacteria</taxon>
        <taxon>Bacillati</taxon>
        <taxon>Bacillota</taxon>
        <taxon>Bacilli</taxon>
        <taxon>Bacillales</taxon>
        <taxon>Paenibacillaceae</taxon>
        <taxon>Paenibacillus</taxon>
    </lineage>
</organism>
<evidence type="ECO:0000313" key="1">
    <source>
        <dbReference type="EMBL" id="MFM9331011.1"/>
    </source>
</evidence>
<gene>
    <name evidence="1" type="primary">hflK</name>
    <name evidence="1" type="ORF">ACI1P1_22215</name>
</gene>
<protein>
    <submittedName>
        <fullName evidence="1">FtsH protease activity modulator HflK</fullName>
    </submittedName>
</protein>